<keyword evidence="2" id="KW-1185">Reference proteome</keyword>
<evidence type="ECO:0000313" key="2">
    <source>
        <dbReference type="Proteomes" id="UP001056120"/>
    </source>
</evidence>
<reference evidence="1 2" key="2">
    <citation type="journal article" date="2022" name="Mol. Ecol. Resour.">
        <title>The genomes of chicory, endive, great burdock and yacon provide insights into Asteraceae paleo-polyploidization history and plant inulin production.</title>
        <authorList>
            <person name="Fan W."/>
            <person name="Wang S."/>
            <person name="Wang H."/>
            <person name="Wang A."/>
            <person name="Jiang F."/>
            <person name="Liu H."/>
            <person name="Zhao H."/>
            <person name="Xu D."/>
            <person name="Zhang Y."/>
        </authorList>
    </citation>
    <scope>NUCLEOTIDE SEQUENCE [LARGE SCALE GENOMIC DNA]</scope>
    <source>
        <strain evidence="2">cv. Yunnan</strain>
        <tissue evidence="1">Leaves</tissue>
    </source>
</reference>
<gene>
    <name evidence="1" type="ORF">L1987_84046</name>
</gene>
<reference evidence="2" key="1">
    <citation type="journal article" date="2022" name="Mol. Ecol. Resour.">
        <title>The genomes of chicory, endive, great burdock and yacon provide insights into Asteraceae palaeo-polyploidization history and plant inulin production.</title>
        <authorList>
            <person name="Fan W."/>
            <person name="Wang S."/>
            <person name="Wang H."/>
            <person name="Wang A."/>
            <person name="Jiang F."/>
            <person name="Liu H."/>
            <person name="Zhao H."/>
            <person name="Xu D."/>
            <person name="Zhang Y."/>
        </authorList>
    </citation>
    <scope>NUCLEOTIDE SEQUENCE [LARGE SCALE GENOMIC DNA]</scope>
    <source>
        <strain evidence="2">cv. Yunnan</strain>
    </source>
</reference>
<dbReference type="Proteomes" id="UP001056120">
    <property type="component" value="Linkage Group LG28"/>
</dbReference>
<protein>
    <submittedName>
        <fullName evidence="1">Uncharacterized protein</fullName>
    </submittedName>
</protein>
<evidence type="ECO:0000313" key="1">
    <source>
        <dbReference type="EMBL" id="KAI3683540.1"/>
    </source>
</evidence>
<accession>A0ACB8YHU0</accession>
<organism evidence="1 2">
    <name type="scientific">Smallanthus sonchifolius</name>
    <dbReference type="NCBI Taxonomy" id="185202"/>
    <lineage>
        <taxon>Eukaryota</taxon>
        <taxon>Viridiplantae</taxon>
        <taxon>Streptophyta</taxon>
        <taxon>Embryophyta</taxon>
        <taxon>Tracheophyta</taxon>
        <taxon>Spermatophyta</taxon>
        <taxon>Magnoliopsida</taxon>
        <taxon>eudicotyledons</taxon>
        <taxon>Gunneridae</taxon>
        <taxon>Pentapetalae</taxon>
        <taxon>asterids</taxon>
        <taxon>campanulids</taxon>
        <taxon>Asterales</taxon>
        <taxon>Asteraceae</taxon>
        <taxon>Asteroideae</taxon>
        <taxon>Heliantheae alliance</taxon>
        <taxon>Millerieae</taxon>
        <taxon>Smallanthus</taxon>
    </lineage>
</organism>
<dbReference type="EMBL" id="CM042045">
    <property type="protein sequence ID" value="KAI3683540.1"/>
    <property type="molecule type" value="Genomic_DNA"/>
</dbReference>
<comment type="caution">
    <text evidence="1">The sequence shown here is derived from an EMBL/GenBank/DDBJ whole genome shotgun (WGS) entry which is preliminary data.</text>
</comment>
<proteinExistence type="predicted"/>
<name>A0ACB8YHU0_9ASTR</name>
<sequence>MSPVITCAATLNPTINVYGVETLIDRITYAFNLDSEDIHFAQVTKTHFNKCLQDLFDVYLHKYGTTPTPHETMGTSLSGSSRDVNLNLYNEMLNEFSKRARGTTPSSELGRYIGTNFLAFMPPTVFEDFDILAWWKKNEASFPILSAMARDVLTVQASTVASESAFSFSGRVLSIRRTRLTPVAMEMCICLKDHLDAIDRIQDQTSLEDEIQAEETIHNNEVDLGISEPVTDEELAEDARLRNSSSEDNAQE</sequence>